<protein>
    <submittedName>
        <fullName evidence="1">Uncharacterized protein</fullName>
    </submittedName>
</protein>
<dbReference type="AlphaFoldDB" id="A0A485NAE0"/>
<evidence type="ECO:0000313" key="2">
    <source>
        <dbReference type="Proteomes" id="UP000386466"/>
    </source>
</evidence>
<evidence type="ECO:0000313" key="1">
    <source>
        <dbReference type="EMBL" id="VFV29154.1"/>
    </source>
</evidence>
<feature type="non-terminal residue" evidence="1">
    <location>
        <position position="64"/>
    </location>
</feature>
<dbReference type="EMBL" id="CAAGRJ010012402">
    <property type="protein sequence ID" value="VFV29154.1"/>
    <property type="molecule type" value="Genomic_DNA"/>
</dbReference>
<keyword evidence="2" id="KW-1185">Reference proteome</keyword>
<proteinExistence type="predicted"/>
<accession>A0A485NAE0</accession>
<reference evidence="1 2" key="1">
    <citation type="submission" date="2019-01" db="EMBL/GenBank/DDBJ databases">
        <authorList>
            <person name="Alioto T."/>
            <person name="Alioto T."/>
        </authorList>
    </citation>
    <scope>NUCLEOTIDE SEQUENCE [LARGE SCALE GENOMIC DNA]</scope>
</reference>
<dbReference type="Proteomes" id="UP000386466">
    <property type="component" value="Unassembled WGS sequence"/>
</dbReference>
<gene>
    <name evidence="1" type="ORF">LYPA_23C011274</name>
</gene>
<sequence>MSDDHVGNIVLHTTGELLLSPAVEIPECNLQVRRDFYEVPLGPNLHSSQHHLCVYPPGEAVGQS</sequence>
<name>A0A485NAE0_LYNPA</name>
<organism evidence="1 2">
    <name type="scientific">Lynx pardinus</name>
    <name type="common">Iberian lynx</name>
    <name type="synonym">Felis pardina</name>
    <dbReference type="NCBI Taxonomy" id="191816"/>
    <lineage>
        <taxon>Eukaryota</taxon>
        <taxon>Metazoa</taxon>
        <taxon>Chordata</taxon>
        <taxon>Craniata</taxon>
        <taxon>Vertebrata</taxon>
        <taxon>Euteleostomi</taxon>
        <taxon>Mammalia</taxon>
        <taxon>Eutheria</taxon>
        <taxon>Laurasiatheria</taxon>
        <taxon>Carnivora</taxon>
        <taxon>Feliformia</taxon>
        <taxon>Felidae</taxon>
        <taxon>Felinae</taxon>
        <taxon>Lynx</taxon>
    </lineage>
</organism>